<keyword evidence="4" id="KW-1185">Reference proteome</keyword>
<proteinExistence type="predicted"/>
<organism evidence="3 4">
    <name type="scientific">Oceanivirga miroungae</name>
    <dbReference type="NCBI Taxonomy" id="1130046"/>
    <lineage>
        <taxon>Bacteria</taxon>
        <taxon>Fusobacteriati</taxon>
        <taxon>Fusobacteriota</taxon>
        <taxon>Fusobacteriia</taxon>
        <taxon>Fusobacteriales</taxon>
        <taxon>Leptotrichiaceae</taxon>
        <taxon>Oceanivirga</taxon>
    </lineage>
</organism>
<keyword evidence="1" id="KW-0812">Transmembrane</keyword>
<dbReference type="AlphaFoldDB" id="A0A6I8MAT5"/>
<name>A0A6I8MAT5_9FUSO</name>
<keyword evidence="1" id="KW-1133">Transmembrane helix</keyword>
<dbReference type="InterPro" id="IPR054331">
    <property type="entry name" value="LiaF_TM"/>
</dbReference>
<evidence type="ECO:0000313" key="3">
    <source>
        <dbReference type="EMBL" id="VWL85293.1"/>
    </source>
</evidence>
<gene>
    <name evidence="3" type="ORF">OMES3154_00576</name>
</gene>
<reference evidence="3 4" key="1">
    <citation type="submission" date="2019-10" db="EMBL/GenBank/DDBJ databases">
        <authorList>
            <person name="Blom J."/>
        </authorList>
    </citation>
    <scope>NUCLEOTIDE SEQUENCE [LARGE SCALE GENOMIC DNA]</scope>
    <source>
        <strain evidence="3 4">ES3154-GLU</strain>
    </source>
</reference>
<dbReference type="Pfam" id="PF22570">
    <property type="entry name" value="LiaF-TM"/>
    <property type="match status" value="1"/>
</dbReference>
<dbReference type="Proteomes" id="UP000419017">
    <property type="component" value="Unassembled WGS sequence"/>
</dbReference>
<dbReference type="RefSeq" id="WP_156683301.1">
    <property type="nucleotide sequence ID" value="NZ_CABWIB010000001.1"/>
</dbReference>
<keyword evidence="1" id="KW-0472">Membrane</keyword>
<feature type="transmembrane region" description="Helical" evidence="1">
    <location>
        <begin position="32"/>
        <end position="50"/>
    </location>
</feature>
<protein>
    <recommendedName>
        <fullName evidence="2">LiaF transmembrane domain-containing protein</fullName>
    </recommendedName>
</protein>
<dbReference type="EMBL" id="CABWIB010000001">
    <property type="protein sequence ID" value="VWL85293.1"/>
    <property type="molecule type" value="Genomic_DNA"/>
</dbReference>
<feature type="domain" description="LiaF transmembrane" evidence="2">
    <location>
        <begin position="8"/>
        <end position="97"/>
    </location>
</feature>
<feature type="transmembrane region" description="Helical" evidence="1">
    <location>
        <begin position="7"/>
        <end position="26"/>
    </location>
</feature>
<evidence type="ECO:0000259" key="2">
    <source>
        <dbReference type="Pfam" id="PF22570"/>
    </source>
</evidence>
<feature type="transmembrane region" description="Helical" evidence="1">
    <location>
        <begin position="57"/>
        <end position="76"/>
    </location>
</feature>
<evidence type="ECO:0000256" key="1">
    <source>
        <dbReference type="SAM" id="Phobius"/>
    </source>
</evidence>
<feature type="transmembrane region" description="Helical" evidence="1">
    <location>
        <begin position="82"/>
        <end position="101"/>
    </location>
</feature>
<evidence type="ECO:0000313" key="4">
    <source>
        <dbReference type="Proteomes" id="UP000419017"/>
    </source>
</evidence>
<accession>A0A6I8MAT5</accession>
<sequence>MNKKSGAFIGLFLILYGILQLFVNYIDSSILNFIFTYQVIIILFGIFIILQNPKKKLSGVLMIVLGVYLYLEDYLPNKYQDLIFPLILIVLGIVILYKYLVEKK</sequence>